<keyword evidence="1" id="KW-0344">Guanine-nucleotide releasing factor</keyword>
<reference evidence="2" key="1">
    <citation type="submission" date="2020-11" db="EMBL/GenBank/DDBJ databases">
        <authorList>
            <person name="Tran Van P."/>
        </authorList>
    </citation>
    <scope>NUCLEOTIDE SEQUENCE</scope>
</reference>
<evidence type="ECO:0000256" key="1">
    <source>
        <dbReference type="ARBA" id="ARBA00022658"/>
    </source>
</evidence>
<organism evidence="2">
    <name type="scientific">Cyprideis torosa</name>
    <dbReference type="NCBI Taxonomy" id="163714"/>
    <lineage>
        <taxon>Eukaryota</taxon>
        <taxon>Metazoa</taxon>
        <taxon>Ecdysozoa</taxon>
        <taxon>Arthropoda</taxon>
        <taxon>Crustacea</taxon>
        <taxon>Oligostraca</taxon>
        <taxon>Ostracoda</taxon>
        <taxon>Podocopa</taxon>
        <taxon>Podocopida</taxon>
        <taxon>Cytherocopina</taxon>
        <taxon>Cytheroidea</taxon>
        <taxon>Cytherideidae</taxon>
        <taxon>Cyprideis</taxon>
    </lineage>
</organism>
<dbReference type="InterPro" id="IPR051696">
    <property type="entry name" value="DENN_Domain_GEFs"/>
</dbReference>
<dbReference type="OrthoDB" id="75250at2759"/>
<dbReference type="GO" id="GO:0005085">
    <property type="term" value="F:guanyl-nucleotide exchange factor activity"/>
    <property type="evidence" value="ECO:0007669"/>
    <property type="project" value="UniProtKB-KW"/>
</dbReference>
<dbReference type="GO" id="GO:0031410">
    <property type="term" value="C:cytoplasmic vesicle"/>
    <property type="evidence" value="ECO:0007669"/>
    <property type="project" value="TreeGrafter"/>
</dbReference>
<dbReference type="AlphaFoldDB" id="A0A7R8X0L0"/>
<dbReference type="PANTHER" id="PTHR12296">
    <property type="entry name" value="DENN DOMAIN-CONTAINING PROTEIN 4"/>
    <property type="match status" value="1"/>
</dbReference>
<accession>A0A7R8X0L0</accession>
<name>A0A7R8X0L0_9CRUS</name>
<dbReference type="Gene3D" id="2.100.10.50">
    <property type="match status" value="1"/>
</dbReference>
<evidence type="ECO:0000313" key="2">
    <source>
        <dbReference type="EMBL" id="CAD7237708.1"/>
    </source>
</evidence>
<protein>
    <submittedName>
        <fullName evidence="2">Uncharacterized protein</fullName>
    </submittedName>
</protein>
<dbReference type="PROSITE" id="PS51498">
    <property type="entry name" value="MABP"/>
    <property type="match status" value="1"/>
</dbReference>
<gene>
    <name evidence="2" type="ORF">CTOB1V02_LOCUS15523</name>
</gene>
<proteinExistence type="predicted"/>
<feature type="non-terminal residue" evidence="2">
    <location>
        <position position="69"/>
    </location>
</feature>
<dbReference type="GO" id="GO:0032483">
    <property type="term" value="P:regulation of Rab protein signal transduction"/>
    <property type="evidence" value="ECO:0007669"/>
    <property type="project" value="TreeGrafter"/>
</dbReference>
<dbReference type="InterPro" id="IPR023341">
    <property type="entry name" value="MABP"/>
</dbReference>
<sequence>CPEVYLCFRRGRDRPPLVEIGVYYEGKETLREGITVVRDTPYGRPANVNNSASPQIFLTYKRTSEPAPW</sequence>
<dbReference type="EMBL" id="OB691054">
    <property type="protein sequence ID" value="CAD7237708.1"/>
    <property type="molecule type" value="Genomic_DNA"/>
</dbReference>
<dbReference type="PANTHER" id="PTHR12296:SF30">
    <property type="entry name" value="DENN DOMAIN-CONTAINING PROTEIN CRAG"/>
    <property type="match status" value="1"/>
</dbReference>